<comment type="caution">
    <text evidence="1">The sequence shown here is derived from an EMBL/GenBank/DDBJ whole genome shotgun (WGS) entry which is preliminary data.</text>
</comment>
<sequence>MGDGLLRWRGITVTSFEFDPDQVRTLGQGFHQAANAVALVDVDGSADLLGAALPGSLTAAMCTTVNEIAANAQRLATADVRSIGQLSLVAVSEVTGKDETIADDIAQQAQAIQ</sequence>
<gene>
    <name evidence="1" type="ORF">GCM10011591_39070</name>
</gene>
<protein>
    <recommendedName>
        <fullName evidence="3">ESX-1 secretion-associated protein</fullName>
    </recommendedName>
</protein>
<evidence type="ECO:0000313" key="2">
    <source>
        <dbReference type="Proteomes" id="UP000612956"/>
    </source>
</evidence>
<accession>A0A917QQG7</accession>
<proteinExistence type="predicted"/>
<dbReference type="AlphaFoldDB" id="A0A917QQG7"/>
<dbReference type="EMBL" id="BMMW01000004">
    <property type="protein sequence ID" value="GGK63013.1"/>
    <property type="molecule type" value="Genomic_DNA"/>
</dbReference>
<organism evidence="1 2">
    <name type="scientific">Nocardia camponoti</name>
    <dbReference type="NCBI Taxonomy" id="1616106"/>
    <lineage>
        <taxon>Bacteria</taxon>
        <taxon>Bacillati</taxon>
        <taxon>Actinomycetota</taxon>
        <taxon>Actinomycetes</taxon>
        <taxon>Mycobacteriales</taxon>
        <taxon>Nocardiaceae</taxon>
        <taxon>Nocardia</taxon>
    </lineage>
</organism>
<keyword evidence="2" id="KW-1185">Reference proteome</keyword>
<evidence type="ECO:0000313" key="1">
    <source>
        <dbReference type="EMBL" id="GGK63013.1"/>
    </source>
</evidence>
<evidence type="ECO:0008006" key="3">
    <source>
        <dbReference type="Google" id="ProtNLM"/>
    </source>
</evidence>
<reference evidence="1" key="2">
    <citation type="submission" date="2020-09" db="EMBL/GenBank/DDBJ databases">
        <authorList>
            <person name="Sun Q."/>
            <person name="Zhou Y."/>
        </authorList>
    </citation>
    <scope>NUCLEOTIDE SEQUENCE</scope>
    <source>
        <strain evidence="1">CGMCC 4.7278</strain>
    </source>
</reference>
<dbReference type="Proteomes" id="UP000612956">
    <property type="component" value="Unassembled WGS sequence"/>
</dbReference>
<name>A0A917QQG7_9NOCA</name>
<reference evidence="1" key="1">
    <citation type="journal article" date="2014" name="Int. J. Syst. Evol. Microbiol.">
        <title>Complete genome sequence of Corynebacterium casei LMG S-19264T (=DSM 44701T), isolated from a smear-ripened cheese.</title>
        <authorList>
            <consortium name="US DOE Joint Genome Institute (JGI-PGF)"/>
            <person name="Walter F."/>
            <person name="Albersmeier A."/>
            <person name="Kalinowski J."/>
            <person name="Ruckert C."/>
        </authorList>
    </citation>
    <scope>NUCLEOTIDE SEQUENCE</scope>
    <source>
        <strain evidence="1">CGMCC 4.7278</strain>
    </source>
</reference>